<dbReference type="EMBL" id="WKJD01000006">
    <property type="protein sequence ID" value="MRX42672.1"/>
    <property type="molecule type" value="Genomic_DNA"/>
</dbReference>
<keyword evidence="2" id="KW-0547">Nucleotide-binding</keyword>
<dbReference type="PROSITE" id="PS51459">
    <property type="entry name" value="FIDO"/>
    <property type="match status" value="1"/>
</dbReference>
<gene>
    <name evidence="5" type="ORF">GJR97_02920</name>
</gene>
<feature type="region of interest" description="Disordered" evidence="3">
    <location>
        <begin position="1"/>
        <end position="22"/>
    </location>
</feature>
<evidence type="ECO:0000259" key="4">
    <source>
        <dbReference type="PROSITE" id="PS51459"/>
    </source>
</evidence>
<dbReference type="Pfam" id="PF02661">
    <property type="entry name" value="Fic"/>
    <property type="match status" value="1"/>
</dbReference>
<dbReference type="GO" id="GO:0005524">
    <property type="term" value="F:ATP binding"/>
    <property type="evidence" value="ECO:0007669"/>
    <property type="project" value="UniProtKB-KW"/>
</dbReference>
<feature type="domain" description="Fido" evidence="4">
    <location>
        <begin position="124"/>
        <end position="275"/>
    </location>
</feature>
<proteinExistence type="predicted"/>
<evidence type="ECO:0000256" key="2">
    <source>
        <dbReference type="PIRSR" id="PIRSR640198-2"/>
    </source>
</evidence>
<evidence type="ECO:0000256" key="3">
    <source>
        <dbReference type="SAM" id="MobiDB-lite"/>
    </source>
</evidence>
<evidence type="ECO:0000313" key="6">
    <source>
        <dbReference type="Proteomes" id="UP000476511"/>
    </source>
</evidence>
<evidence type="ECO:0000313" key="5">
    <source>
        <dbReference type="EMBL" id="MRX42672.1"/>
    </source>
</evidence>
<comment type="caution">
    <text evidence="5">The sequence shown here is derived from an EMBL/GenBank/DDBJ whole genome shotgun (WGS) entry which is preliminary data.</text>
</comment>
<dbReference type="PANTHER" id="PTHR13504:SF38">
    <property type="entry name" value="FIDO DOMAIN-CONTAINING PROTEIN"/>
    <property type="match status" value="1"/>
</dbReference>
<keyword evidence="2" id="KW-0067">ATP-binding</keyword>
<protein>
    <submittedName>
        <fullName evidence="5">Fic family protein</fullName>
    </submittedName>
</protein>
<dbReference type="InterPro" id="IPR036597">
    <property type="entry name" value="Fido-like_dom_sf"/>
</dbReference>
<accession>A0A6L5QXW7</accession>
<dbReference type="Proteomes" id="UP000476511">
    <property type="component" value="Unassembled WGS sequence"/>
</dbReference>
<dbReference type="SUPFAM" id="SSF140931">
    <property type="entry name" value="Fic-like"/>
    <property type="match status" value="1"/>
</dbReference>
<evidence type="ECO:0000256" key="1">
    <source>
        <dbReference type="PIRSR" id="PIRSR640198-1"/>
    </source>
</evidence>
<organism evidence="5 6">
    <name type="scientific">Agromyces kandeliae</name>
    <dbReference type="NCBI Taxonomy" id="2666141"/>
    <lineage>
        <taxon>Bacteria</taxon>
        <taxon>Bacillati</taxon>
        <taxon>Actinomycetota</taxon>
        <taxon>Actinomycetes</taxon>
        <taxon>Micrococcales</taxon>
        <taxon>Microbacteriaceae</taxon>
        <taxon>Agromyces</taxon>
    </lineage>
</organism>
<feature type="binding site" evidence="2">
    <location>
        <begin position="251"/>
        <end position="252"/>
    </location>
    <ligand>
        <name>ATP</name>
        <dbReference type="ChEBI" id="CHEBI:30616"/>
    </ligand>
</feature>
<dbReference type="PANTHER" id="PTHR13504">
    <property type="entry name" value="FIDO DOMAIN-CONTAINING PROTEIN DDB_G0283145"/>
    <property type="match status" value="1"/>
</dbReference>
<dbReference type="Gene3D" id="1.10.3290.10">
    <property type="entry name" value="Fido-like domain"/>
    <property type="match status" value="1"/>
</dbReference>
<dbReference type="AlphaFoldDB" id="A0A6L5QXW7"/>
<dbReference type="InterPro" id="IPR040198">
    <property type="entry name" value="Fido_containing"/>
</dbReference>
<dbReference type="InterPro" id="IPR003812">
    <property type="entry name" value="Fido"/>
</dbReference>
<sequence length="398" mass="44355">MSKMFTVPAANGPHAPDDSELSFPPFAFDSPLGAAVVELERLRGEIGVGTTPVQVFHELHGLFQFLSSVVSARIEGNRTTILDAIAGAQEAERRRGPVDETVREILNLNEVMEFIDDAGQDRPLTHSFVRELHRRAVDGLIREGDPRPGAYRIRDVAIQGAEHRPPLAQAVQSEMDRFLEFANRPVHTHQQLLHVAIAHHRFLWIHPFQNGNGRVSRLVSYAMLGRHGFVSPIGLRAVNPTAVFGVSRSEYYDALAAADDLSDSGTIAWCEFFIGGLLTDLRRLHRLQDAQFVRDRLVVPALDRFVRSGGITQRESEVLRFACDSEVVRAGQLEHLLPGSPSQRSHALRPLLDRGLLKAQRAGGRTYFVSFGPNELSPFIIRQLDREGFLPPLLRDAE</sequence>
<name>A0A6L5QXW7_9MICO</name>
<feature type="active site" evidence="1">
    <location>
        <position position="206"/>
    </location>
</feature>
<reference evidence="5 6" key="1">
    <citation type="submission" date="2019-11" db="EMBL/GenBank/DDBJ databases">
        <title>Agromyces kandeliae sp. nov., isolated from mangrove soil.</title>
        <authorList>
            <person name="Wang R."/>
        </authorList>
    </citation>
    <scope>NUCLEOTIDE SEQUENCE [LARGE SCALE GENOMIC DNA]</scope>
    <source>
        <strain evidence="5 6">Q22</strain>
    </source>
</reference>
<keyword evidence="6" id="KW-1185">Reference proteome</keyword>